<gene>
    <name evidence="3" type="ORF">A0H76_902</name>
</gene>
<keyword evidence="1" id="KW-0472">Membrane</keyword>
<feature type="transmembrane region" description="Helical" evidence="1">
    <location>
        <begin position="75"/>
        <end position="96"/>
    </location>
</feature>
<reference evidence="3 4" key="1">
    <citation type="journal article" date="2017" name="Environ. Microbiol.">
        <title>Decay of the glycolytic pathway and adaptation to intranuclear parasitism within Enterocytozoonidae microsporidia.</title>
        <authorList>
            <person name="Wiredu Boakye D."/>
            <person name="Jaroenlak P."/>
            <person name="Prachumwat A."/>
            <person name="Williams T.A."/>
            <person name="Bateman K.S."/>
            <person name="Itsathitphaisarn O."/>
            <person name="Sritunyalucksana K."/>
            <person name="Paszkiewicz K.H."/>
            <person name="Moore K.A."/>
            <person name="Stentiford G.D."/>
            <person name="Williams B.A."/>
        </authorList>
    </citation>
    <scope>NUCLEOTIDE SEQUENCE [LARGE SCALE GENOMIC DNA]</scope>
    <source>
        <strain evidence="4">canceri</strain>
    </source>
</reference>
<organism evidence="3 4">
    <name type="scientific">Hepatospora eriocheir</name>
    <dbReference type="NCBI Taxonomy" id="1081669"/>
    <lineage>
        <taxon>Eukaryota</taxon>
        <taxon>Fungi</taxon>
        <taxon>Fungi incertae sedis</taxon>
        <taxon>Microsporidia</taxon>
        <taxon>Hepatosporidae</taxon>
        <taxon>Hepatospora</taxon>
    </lineage>
</organism>
<proteinExistence type="predicted"/>
<evidence type="ECO:0000256" key="2">
    <source>
        <dbReference type="SAM" id="SignalP"/>
    </source>
</evidence>
<dbReference type="AlphaFoldDB" id="A0A1X0QI19"/>
<keyword evidence="1" id="KW-1133">Transmembrane helix</keyword>
<keyword evidence="1" id="KW-0812">Transmembrane</keyword>
<dbReference type="VEuPathDB" id="MicrosporidiaDB:HERIO_2218"/>
<comment type="caution">
    <text evidence="3">The sequence shown here is derived from an EMBL/GenBank/DDBJ whole genome shotgun (WGS) entry which is preliminary data.</text>
</comment>
<evidence type="ECO:0008006" key="5">
    <source>
        <dbReference type="Google" id="ProtNLM"/>
    </source>
</evidence>
<evidence type="ECO:0000313" key="4">
    <source>
        <dbReference type="Proteomes" id="UP000192501"/>
    </source>
</evidence>
<evidence type="ECO:0000313" key="3">
    <source>
        <dbReference type="EMBL" id="ORD99418.1"/>
    </source>
</evidence>
<dbReference type="Proteomes" id="UP000192501">
    <property type="component" value="Unassembled WGS sequence"/>
</dbReference>
<evidence type="ECO:0000256" key="1">
    <source>
        <dbReference type="SAM" id="Phobius"/>
    </source>
</evidence>
<dbReference type="VEuPathDB" id="MicrosporidiaDB:A0H76_902"/>
<name>A0A1X0QI19_9MICR</name>
<feature type="signal peptide" evidence="2">
    <location>
        <begin position="1"/>
        <end position="22"/>
    </location>
</feature>
<keyword evidence="2" id="KW-0732">Signal</keyword>
<accession>A0A1X0QI19</accession>
<sequence>MMINLPQLLFIILFSKITKINTLHNSYDSGISSLNQEQINLQHLNLQNIQLNNPNLNMHQNISPRTCKEKLKECALGFIVIAFVLCLITTISWIMFKSFFS</sequence>
<dbReference type="EMBL" id="LTAI01000200">
    <property type="protein sequence ID" value="ORD99418.1"/>
    <property type="molecule type" value="Genomic_DNA"/>
</dbReference>
<protein>
    <recommendedName>
        <fullName evidence="5">Transmembrane protein</fullName>
    </recommendedName>
</protein>
<feature type="chain" id="PRO_5012484782" description="Transmembrane protein" evidence="2">
    <location>
        <begin position="23"/>
        <end position="101"/>
    </location>
</feature>